<organism evidence="1 2">
    <name type="scientific">Pendulispora rubella</name>
    <dbReference type="NCBI Taxonomy" id="2741070"/>
    <lineage>
        <taxon>Bacteria</taxon>
        <taxon>Pseudomonadati</taxon>
        <taxon>Myxococcota</taxon>
        <taxon>Myxococcia</taxon>
        <taxon>Myxococcales</taxon>
        <taxon>Sorangiineae</taxon>
        <taxon>Pendulisporaceae</taxon>
        <taxon>Pendulispora</taxon>
    </lineage>
</organism>
<name>A0ABZ2L6K5_9BACT</name>
<dbReference type="EMBL" id="CP089983">
    <property type="protein sequence ID" value="WXB06392.1"/>
    <property type="molecule type" value="Genomic_DNA"/>
</dbReference>
<dbReference type="Proteomes" id="UP001374803">
    <property type="component" value="Chromosome"/>
</dbReference>
<proteinExistence type="predicted"/>
<protein>
    <submittedName>
        <fullName evidence="1">Uncharacterized protein</fullName>
    </submittedName>
</protein>
<sequence length="109" mass="11666">MEHGGDPIEQSLAGLDLALLHVAPGNGYAQRHARFAIGAGRRGESRNAMTSLATVTFRNVEGDRTESSSKLFAQVAIMMANTRDDGTKAFDGLDGEFQNLKRGGVVGRF</sequence>
<evidence type="ECO:0000313" key="2">
    <source>
        <dbReference type="Proteomes" id="UP001374803"/>
    </source>
</evidence>
<accession>A0ABZ2L6K5</accession>
<keyword evidence="2" id="KW-1185">Reference proteome</keyword>
<reference evidence="1" key="1">
    <citation type="submission" date="2021-12" db="EMBL/GenBank/DDBJ databases">
        <title>Discovery of the Pendulisporaceae a myxobacterial family with distinct sporulation behavior and unique specialized metabolism.</title>
        <authorList>
            <person name="Garcia R."/>
            <person name="Popoff A."/>
            <person name="Bader C.D."/>
            <person name="Loehr J."/>
            <person name="Walesch S."/>
            <person name="Walt C."/>
            <person name="Boldt J."/>
            <person name="Bunk B."/>
            <person name="Haeckl F.J.F.P.J."/>
            <person name="Gunesch A.P."/>
            <person name="Birkelbach J."/>
            <person name="Nuebel U."/>
            <person name="Pietschmann T."/>
            <person name="Bach T."/>
            <person name="Mueller R."/>
        </authorList>
    </citation>
    <scope>NUCLEOTIDE SEQUENCE</scope>
    <source>
        <strain evidence="1">MSr11367</strain>
    </source>
</reference>
<gene>
    <name evidence="1" type="ORF">LVJ94_03915</name>
</gene>
<evidence type="ECO:0000313" key="1">
    <source>
        <dbReference type="EMBL" id="WXB06392.1"/>
    </source>
</evidence>